<reference evidence="1" key="1">
    <citation type="submission" date="2022-07" db="EMBL/GenBank/DDBJ databases">
        <title>Phylogenomic reconstructions and comparative analyses of Kickxellomycotina fungi.</title>
        <authorList>
            <person name="Reynolds N.K."/>
            <person name="Stajich J.E."/>
            <person name="Barry K."/>
            <person name="Grigoriev I.V."/>
            <person name="Crous P."/>
            <person name="Smith M.E."/>
        </authorList>
    </citation>
    <scope>NUCLEOTIDE SEQUENCE</scope>
    <source>
        <strain evidence="1">NRRL 5244</strain>
    </source>
</reference>
<evidence type="ECO:0000313" key="2">
    <source>
        <dbReference type="Proteomes" id="UP001150603"/>
    </source>
</evidence>
<evidence type="ECO:0000313" key="1">
    <source>
        <dbReference type="EMBL" id="KAJ1936523.1"/>
    </source>
</evidence>
<accession>A0ACC1J438</accession>
<organism evidence="1 2">
    <name type="scientific">Linderina macrospora</name>
    <dbReference type="NCBI Taxonomy" id="4868"/>
    <lineage>
        <taxon>Eukaryota</taxon>
        <taxon>Fungi</taxon>
        <taxon>Fungi incertae sedis</taxon>
        <taxon>Zoopagomycota</taxon>
        <taxon>Kickxellomycotina</taxon>
        <taxon>Kickxellomycetes</taxon>
        <taxon>Kickxellales</taxon>
        <taxon>Kickxellaceae</taxon>
        <taxon>Linderina</taxon>
    </lineage>
</organism>
<proteinExistence type="predicted"/>
<protein>
    <submittedName>
        <fullName evidence="1">Uncharacterized protein</fullName>
    </submittedName>
</protein>
<comment type="caution">
    <text evidence="1">The sequence shown here is derived from an EMBL/GenBank/DDBJ whole genome shotgun (WGS) entry which is preliminary data.</text>
</comment>
<sequence length="416" mass="45465">MLQVEDMTPRSVSRRSNNTAANTTVSKSEAGSVGFNHHSSPRPSRHSSLRQHQQPHLQQNSYNNNQQQQQQTSSARNEYARRNAVLQKHQSQRNGSKNGKQNNSNQRPHAKSDPAQSKSEDEQQQQQQVASVPSSKRSGGRGSRKQNKQHGKVTLLTKSASEGEQQAMLSKFSDGQSKRSRRRQASPPRNEEDFVFPQPPVVHHGSASVPPGKTQSRSPPRRGHNKHQQHAVVSGPATIYSPTPQAPATVAPFGAGQLPSSYGINRGPSPSFINKSNHYAGASFNNSPAPNTLPLPPMFLTSSSPPLSSATAREDDGMFGVSPNAHVRPEQLLVRRPEAQAVNVALSERSRQLEDMLVRGNIIHNNNSQSAVDLTQPAADMTLMFQKLRLIKEMSQNRAATVSPMSNGALTPSYHA</sequence>
<keyword evidence="2" id="KW-1185">Reference proteome</keyword>
<dbReference type="EMBL" id="JANBPW010003853">
    <property type="protein sequence ID" value="KAJ1936523.1"/>
    <property type="molecule type" value="Genomic_DNA"/>
</dbReference>
<name>A0ACC1J438_9FUNG</name>
<dbReference type="Proteomes" id="UP001150603">
    <property type="component" value="Unassembled WGS sequence"/>
</dbReference>
<gene>
    <name evidence="1" type="ORF">FBU59_005024</name>
</gene>